<keyword evidence="5" id="KW-0539">Nucleus</keyword>
<dbReference type="GO" id="GO:0005634">
    <property type="term" value="C:nucleus"/>
    <property type="evidence" value="ECO:0007669"/>
    <property type="project" value="UniProtKB-SubCell"/>
</dbReference>
<evidence type="ECO:0000313" key="7">
    <source>
        <dbReference type="EMBL" id="KAK9678560.1"/>
    </source>
</evidence>
<feature type="domain" description="TF-B3" evidence="6">
    <location>
        <begin position="76"/>
        <end position="167"/>
    </location>
</feature>
<comment type="subcellular location">
    <subcellularLocation>
        <location evidence="1">Nucleus</location>
    </subcellularLocation>
</comment>
<name>A0AAW1HQ21_SAPOF</name>
<organism evidence="7 8">
    <name type="scientific">Saponaria officinalis</name>
    <name type="common">Common soapwort</name>
    <name type="synonym">Lychnis saponaria</name>
    <dbReference type="NCBI Taxonomy" id="3572"/>
    <lineage>
        <taxon>Eukaryota</taxon>
        <taxon>Viridiplantae</taxon>
        <taxon>Streptophyta</taxon>
        <taxon>Embryophyta</taxon>
        <taxon>Tracheophyta</taxon>
        <taxon>Spermatophyta</taxon>
        <taxon>Magnoliopsida</taxon>
        <taxon>eudicotyledons</taxon>
        <taxon>Gunneridae</taxon>
        <taxon>Pentapetalae</taxon>
        <taxon>Caryophyllales</taxon>
        <taxon>Caryophyllaceae</taxon>
        <taxon>Caryophylleae</taxon>
        <taxon>Saponaria</taxon>
    </lineage>
</organism>
<dbReference type="Proteomes" id="UP001443914">
    <property type="component" value="Unassembled WGS sequence"/>
</dbReference>
<dbReference type="PANTHER" id="PTHR31391:SF101">
    <property type="entry name" value="B3 DOMAIN-CONTAINING PROTEIN OS01G0234100"/>
    <property type="match status" value="1"/>
</dbReference>
<dbReference type="PROSITE" id="PS50863">
    <property type="entry name" value="B3"/>
    <property type="match status" value="1"/>
</dbReference>
<evidence type="ECO:0000256" key="2">
    <source>
        <dbReference type="ARBA" id="ARBA00023015"/>
    </source>
</evidence>
<comment type="caution">
    <text evidence="7">The sequence shown here is derived from an EMBL/GenBank/DDBJ whole genome shotgun (WGS) entry which is preliminary data.</text>
</comment>
<evidence type="ECO:0000256" key="1">
    <source>
        <dbReference type="ARBA" id="ARBA00004123"/>
    </source>
</evidence>
<keyword evidence="3" id="KW-0238">DNA-binding</keyword>
<evidence type="ECO:0000313" key="8">
    <source>
        <dbReference type="Proteomes" id="UP001443914"/>
    </source>
</evidence>
<keyword evidence="8" id="KW-1185">Reference proteome</keyword>
<dbReference type="EMBL" id="JBDFQZ010000011">
    <property type="protein sequence ID" value="KAK9678560.1"/>
    <property type="molecule type" value="Genomic_DNA"/>
</dbReference>
<protein>
    <recommendedName>
        <fullName evidence="6">TF-B3 domain-containing protein</fullName>
    </recommendedName>
</protein>
<accession>A0AAW1HQ21</accession>
<sequence>MQEISKKNVKLLQRELPLSSYEVIRLPTASTNKPPPHLLKGLLDQQPRAKRQKLLPSVTSQADEYRSKPEAKYPSFKKSLVKSNVSGCFWMGLPQRFCRVHLLSVDTYFLLELKNGKQYKAKYLAQRAALSGGWREFSLAEKLSEGDILAFQLVNPTKFKVHRIRSGLSEVHGALVKSNSVDRKEQSGNYVTDLEQNKRTHRASSPEAVSRDEDQAVILSEENEKTLQKADNIKRILYSPVVGDDNAITSFDDFILEHHKVTRQASSPEVVSQDEDHEVVLSEEDNEIVEKAGNVKAITLESNTTDPKHPLNPLVTDDYDGPTTFDDFIVVVEELLKEDYTLPYHIKWSYYQLCSSQKKILHANLLKDINPILVAGCIIETVDIANAMKRSDLRTFDNNFEKWNRKLKCLDFLGMNVKFLSARLLHLQKIACNSEAAMKRQQYMDLCAEHADSENIIKNLQDKLTELRRVSEKRADDINKLKTKIKEHELRFHEQVSAPW</sequence>
<gene>
    <name evidence="7" type="ORF">RND81_11G219400</name>
</gene>
<reference evidence="7" key="1">
    <citation type="submission" date="2024-03" db="EMBL/GenBank/DDBJ databases">
        <title>WGS assembly of Saponaria officinalis var. Norfolk2.</title>
        <authorList>
            <person name="Jenkins J."/>
            <person name="Shu S."/>
            <person name="Grimwood J."/>
            <person name="Barry K."/>
            <person name="Goodstein D."/>
            <person name="Schmutz J."/>
            <person name="Leebens-Mack J."/>
            <person name="Osbourn A."/>
        </authorList>
    </citation>
    <scope>NUCLEOTIDE SEQUENCE [LARGE SCALE GENOMIC DNA]</scope>
    <source>
        <strain evidence="7">JIC</strain>
    </source>
</reference>
<dbReference type="GO" id="GO:0003677">
    <property type="term" value="F:DNA binding"/>
    <property type="evidence" value="ECO:0007669"/>
    <property type="project" value="UniProtKB-KW"/>
</dbReference>
<proteinExistence type="predicted"/>
<dbReference type="Pfam" id="PF02362">
    <property type="entry name" value="B3"/>
    <property type="match status" value="1"/>
</dbReference>
<dbReference type="PANTHER" id="PTHR31391">
    <property type="entry name" value="B3 DOMAIN-CONTAINING PROTEIN OS11G0197600-RELATED"/>
    <property type="match status" value="1"/>
</dbReference>
<dbReference type="SUPFAM" id="SSF101936">
    <property type="entry name" value="DNA-binding pseudobarrel domain"/>
    <property type="match status" value="1"/>
</dbReference>
<keyword evidence="4" id="KW-0804">Transcription</keyword>
<evidence type="ECO:0000256" key="3">
    <source>
        <dbReference type="ARBA" id="ARBA00023125"/>
    </source>
</evidence>
<dbReference type="SMART" id="SM01019">
    <property type="entry name" value="B3"/>
    <property type="match status" value="1"/>
</dbReference>
<dbReference type="Gene3D" id="2.40.330.10">
    <property type="entry name" value="DNA-binding pseudobarrel domain"/>
    <property type="match status" value="1"/>
</dbReference>
<evidence type="ECO:0000256" key="4">
    <source>
        <dbReference type="ARBA" id="ARBA00023163"/>
    </source>
</evidence>
<dbReference type="InterPro" id="IPR044837">
    <property type="entry name" value="REM16-like"/>
</dbReference>
<keyword evidence="2" id="KW-0805">Transcription regulation</keyword>
<dbReference type="InterPro" id="IPR015300">
    <property type="entry name" value="DNA-bd_pseudobarrel_sf"/>
</dbReference>
<dbReference type="InterPro" id="IPR003340">
    <property type="entry name" value="B3_DNA-bd"/>
</dbReference>
<evidence type="ECO:0000259" key="6">
    <source>
        <dbReference type="PROSITE" id="PS50863"/>
    </source>
</evidence>
<dbReference type="AlphaFoldDB" id="A0AAW1HQ21"/>
<dbReference type="CDD" id="cd10017">
    <property type="entry name" value="B3_DNA"/>
    <property type="match status" value="1"/>
</dbReference>
<evidence type="ECO:0000256" key="5">
    <source>
        <dbReference type="ARBA" id="ARBA00023242"/>
    </source>
</evidence>